<comment type="caution">
    <text evidence="1">The sequence shown here is derived from an EMBL/GenBank/DDBJ whole genome shotgun (WGS) entry which is preliminary data.</text>
</comment>
<reference evidence="1 2" key="1">
    <citation type="submission" date="2020-04" db="EMBL/GenBank/DDBJ databases">
        <title>Molecular characterization of pseudomonads from Agaricus bisporus reveal novel blotch 2 pathogens in Western Europe.</title>
        <authorList>
            <person name="Taparia T."/>
            <person name="Krijger M."/>
            <person name="Haynes E."/>
            <person name="Elpinstone J.G."/>
            <person name="Noble R."/>
            <person name="Van Der Wolf J."/>
        </authorList>
    </citation>
    <scope>NUCLEOTIDE SEQUENCE [LARGE SCALE GENOMIC DNA]</scope>
    <source>
        <strain evidence="1 2">IPO3738</strain>
    </source>
</reference>
<organism evidence="1 2">
    <name type="scientific">Pseudomonas gingeri</name>
    <dbReference type="NCBI Taxonomy" id="117681"/>
    <lineage>
        <taxon>Bacteria</taxon>
        <taxon>Pseudomonadati</taxon>
        <taxon>Pseudomonadota</taxon>
        <taxon>Gammaproteobacteria</taxon>
        <taxon>Pseudomonadales</taxon>
        <taxon>Pseudomonadaceae</taxon>
        <taxon>Pseudomonas</taxon>
    </lineage>
</organism>
<gene>
    <name evidence="1" type="ORF">HX845_23015</name>
</gene>
<sequence length="64" mass="7227">MSKAPNAALEAIKFALETDEGIEFLRLWLYGEFGAIRRDWPECPSEVFIGAEYGFTVTQEALID</sequence>
<evidence type="ECO:0000313" key="2">
    <source>
        <dbReference type="Proteomes" id="UP000517547"/>
    </source>
</evidence>
<accession>A0A7Y7Y2F8</accession>
<dbReference type="AlphaFoldDB" id="A0A7Y7Y2F8"/>
<evidence type="ECO:0000313" key="1">
    <source>
        <dbReference type="EMBL" id="NWC16546.1"/>
    </source>
</evidence>
<dbReference type="Proteomes" id="UP000517547">
    <property type="component" value="Unassembled WGS sequence"/>
</dbReference>
<protein>
    <submittedName>
        <fullName evidence="1">Uncharacterized protein</fullName>
    </submittedName>
</protein>
<dbReference type="EMBL" id="JACAQE010000008">
    <property type="protein sequence ID" value="NWC16546.1"/>
    <property type="molecule type" value="Genomic_DNA"/>
</dbReference>
<proteinExistence type="predicted"/>
<dbReference type="RefSeq" id="WP_017124245.1">
    <property type="nucleotide sequence ID" value="NZ_JACAQE010000008.1"/>
</dbReference>
<name>A0A7Y7Y2F8_9PSED</name>